<evidence type="ECO:0000256" key="1">
    <source>
        <dbReference type="SAM" id="MobiDB-lite"/>
    </source>
</evidence>
<dbReference type="CDD" id="cd00603">
    <property type="entry name" value="IPT_PCSR"/>
    <property type="match status" value="1"/>
</dbReference>
<keyword evidence="4" id="KW-1185">Reference proteome</keyword>
<proteinExistence type="predicted"/>
<dbReference type="InterPro" id="IPR013783">
    <property type="entry name" value="Ig-like_fold"/>
</dbReference>
<evidence type="ECO:0000313" key="3">
    <source>
        <dbReference type="EMBL" id="PRP78826.1"/>
    </source>
</evidence>
<reference evidence="3 4" key="1">
    <citation type="journal article" date="2018" name="Genome Biol. Evol.">
        <title>Multiple Roots of Fruiting Body Formation in Amoebozoa.</title>
        <authorList>
            <person name="Hillmann F."/>
            <person name="Forbes G."/>
            <person name="Novohradska S."/>
            <person name="Ferling I."/>
            <person name="Riege K."/>
            <person name="Groth M."/>
            <person name="Westermann M."/>
            <person name="Marz M."/>
            <person name="Spaller T."/>
            <person name="Winckler T."/>
            <person name="Schaap P."/>
            <person name="Glockner G."/>
        </authorList>
    </citation>
    <scope>NUCLEOTIDE SEQUENCE [LARGE SCALE GENOMIC DNA]</scope>
    <source>
        <strain evidence="3 4">Jena</strain>
    </source>
</reference>
<dbReference type="InParanoid" id="A0A2P6N4E5"/>
<dbReference type="EMBL" id="MDYQ01000207">
    <property type="protein sequence ID" value="PRP78826.1"/>
    <property type="molecule type" value="Genomic_DNA"/>
</dbReference>
<dbReference type="Proteomes" id="UP000241769">
    <property type="component" value="Unassembled WGS sequence"/>
</dbReference>
<feature type="domain" description="IPT/TIG" evidence="2">
    <location>
        <begin position="322"/>
        <end position="421"/>
    </location>
</feature>
<dbReference type="Pfam" id="PF01833">
    <property type="entry name" value="TIG"/>
    <property type="match status" value="1"/>
</dbReference>
<organism evidence="3 4">
    <name type="scientific">Planoprotostelium fungivorum</name>
    <dbReference type="NCBI Taxonomy" id="1890364"/>
    <lineage>
        <taxon>Eukaryota</taxon>
        <taxon>Amoebozoa</taxon>
        <taxon>Evosea</taxon>
        <taxon>Variosea</taxon>
        <taxon>Cavosteliida</taxon>
        <taxon>Cavosteliaceae</taxon>
        <taxon>Planoprotostelium</taxon>
    </lineage>
</organism>
<name>A0A2P6N4E5_9EUKA</name>
<feature type="compositionally biased region" description="Basic and acidic residues" evidence="1">
    <location>
        <begin position="143"/>
        <end position="154"/>
    </location>
</feature>
<dbReference type="InterPro" id="IPR014756">
    <property type="entry name" value="Ig_E-set"/>
</dbReference>
<comment type="caution">
    <text evidence="3">The sequence shown here is derived from an EMBL/GenBank/DDBJ whole genome shotgun (WGS) entry which is preliminary data.</text>
</comment>
<evidence type="ECO:0000259" key="2">
    <source>
        <dbReference type="Pfam" id="PF01833"/>
    </source>
</evidence>
<dbReference type="InterPro" id="IPR002909">
    <property type="entry name" value="IPT_dom"/>
</dbReference>
<dbReference type="AlphaFoldDB" id="A0A2P6N4E5"/>
<dbReference type="SUPFAM" id="SSF81296">
    <property type="entry name" value="E set domains"/>
    <property type="match status" value="1"/>
</dbReference>
<feature type="region of interest" description="Disordered" evidence="1">
    <location>
        <begin position="120"/>
        <end position="166"/>
    </location>
</feature>
<accession>A0A2P6N4E5</accession>
<gene>
    <name evidence="3" type="ORF">PROFUN_00999</name>
</gene>
<evidence type="ECO:0000313" key="4">
    <source>
        <dbReference type="Proteomes" id="UP000241769"/>
    </source>
</evidence>
<protein>
    <recommendedName>
        <fullName evidence="2">IPT/TIG domain-containing protein</fullName>
    </recommendedName>
</protein>
<sequence>MVEVSQLFNDHLNHIQKLEDEGQKKANNLQVHFNTIKRYIEMLSVVPSGQHNMHPIGTYNYPIPFHVDLYRQPYYIPNQPGMMLSPLPIHPDHAFRTLRPIQPEPQRNEQQSPNIADLHDQSKEPETTYTPHVDVTQPPSQPTKRDSKRPEKMKGQLTKKTKLTNSERPLDHFRLLPSDLLTRKVQPGPFFMFVQPDTTQRKCYRTESRYIIPNPVVSLPEDFELRNGRMTIFLGDETGKFVGNAFFKSPDCPGPLIVSAEGVQQTLVQSRRFWEWHVVCASVKICRLIFSIQYFTMDGEEHEQVLLSQPMTMVAKFRDLDPEIVDINPSRGVYSEETVVWMRGRRLPKKKDKKGEGRGAFGMVVTFDGVEGEIVSVSEGFVAVKAPRRVDLLERLPVTVDVRVTMDSASNVKSRDLKFTYYGDDVSTEDKSVGLRWGNPSDKNVPVYWFVMFVQQKPGFVSFGAMDLHFNRGSHSETFQPFIVVDCIHNVTQVPMQKLQMPVDKKSMITLLQLEDIEPKQYHKWTTESIKRVLREKKCLTEGHRKELLKRLQSICTPQKPKTQQKTPKRTRDIERGLSKCKVQKKRKTRKAVLSTAVAKRLGEDFVLRLTNTFGGTLE</sequence>
<dbReference type="Gene3D" id="2.60.40.10">
    <property type="entry name" value="Immunoglobulins"/>
    <property type="match status" value="1"/>
</dbReference>